<evidence type="ECO:0000313" key="1">
    <source>
        <dbReference type="EMBL" id="OUC40228.1"/>
    </source>
</evidence>
<dbReference type="Proteomes" id="UP000243006">
    <property type="component" value="Unassembled WGS sequence"/>
</dbReference>
<sequence length="104" mass="12116">MKNSASKNELYPDIRDFLNDEIRKDDSLINIVPEIIAVEHGEKKPEAEEENVNLENYPSGNDDKPMIAAHYCLWRKAMHKRAQKKISLLKWTTNVLLLIQVKKE</sequence>
<dbReference type="EMBL" id="LVZM01023164">
    <property type="protein sequence ID" value="OUC40228.1"/>
    <property type="molecule type" value="Genomic_DNA"/>
</dbReference>
<evidence type="ECO:0000313" key="2">
    <source>
        <dbReference type="Proteomes" id="UP000243006"/>
    </source>
</evidence>
<accession>A0A1Y3EAP1</accession>
<protein>
    <submittedName>
        <fullName evidence="1">Uncharacterized protein</fullName>
    </submittedName>
</protein>
<reference evidence="1 2" key="1">
    <citation type="submission" date="2015-04" db="EMBL/GenBank/DDBJ databases">
        <title>Draft genome of the roundworm Trichinella nativa.</title>
        <authorList>
            <person name="Mitreva M."/>
        </authorList>
    </citation>
    <scope>NUCLEOTIDE SEQUENCE [LARGE SCALE GENOMIC DNA]</scope>
    <source>
        <strain evidence="1 2">ISS45</strain>
    </source>
</reference>
<name>A0A1Y3EAP1_9BILA</name>
<feature type="non-terminal residue" evidence="1">
    <location>
        <position position="104"/>
    </location>
</feature>
<proteinExistence type="predicted"/>
<organism evidence="1 2">
    <name type="scientific">Trichinella nativa</name>
    <dbReference type="NCBI Taxonomy" id="6335"/>
    <lineage>
        <taxon>Eukaryota</taxon>
        <taxon>Metazoa</taxon>
        <taxon>Ecdysozoa</taxon>
        <taxon>Nematoda</taxon>
        <taxon>Enoplea</taxon>
        <taxon>Dorylaimia</taxon>
        <taxon>Trichinellida</taxon>
        <taxon>Trichinellidae</taxon>
        <taxon>Trichinella</taxon>
    </lineage>
</organism>
<dbReference type="AlphaFoldDB" id="A0A1Y3EAP1"/>
<comment type="caution">
    <text evidence="1">The sequence shown here is derived from an EMBL/GenBank/DDBJ whole genome shotgun (WGS) entry which is preliminary data.</text>
</comment>
<gene>
    <name evidence="1" type="ORF">D917_00047</name>
</gene>